<dbReference type="EMBL" id="CAJVPT010004887">
    <property type="protein sequence ID" value="CAG8513375.1"/>
    <property type="molecule type" value="Genomic_DNA"/>
</dbReference>
<evidence type="ECO:0000313" key="1">
    <source>
        <dbReference type="EMBL" id="CAG8513375.1"/>
    </source>
</evidence>
<protein>
    <submittedName>
        <fullName evidence="1">13284_t:CDS:1</fullName>
    </submittedName>
</protein>
<gene>
    <name evidence="1" type="ORF">ACOLOM_LOCUS3320</name>
</gene>
<name>A0ACA9L7M5_9GLOM</name>
<reference evidence="1" key="1">
    <citation type="submission" date="2021-06" db="EMBL/GenBank/DDBJ databases">
        <authorList>
            <person name="Kallberg Y."/>
            <person name="Tangrot J."/>
            <person name="Rosling A."/>
        </authorList>
    </citation>
    <scope>NUCLEOTIDE SEQUENCE</scope>
    <source>
        <strain evidence="1">CL356</strain>
    </source>
</reference>
<evidence type="ECO:0000313" key="2">
    <source>
        <dbReference type="Proteomes" id="UP000789525"/>
    </source>
</evidence>
<feature type="non-terminal residue" evidence="1">
    <location>
        <position position="1"/>
    </location>
</feature>
<organism evidence="1 2">
    <name type="scientific">Acaulospora colombiana</name>
    <dbReference type="NCBI Taxonomy" id="27376"/>
    <lineage>
        <taxon>Eukaryota</taxon>
        <taxon>Fungi</taxon>
        <taxon>Fungi incertae sedis</taxon>
        <taxon>Mucoromycota</taxon>
        <taxon>Glomeromycotina</taxon>
        <taxon>Glomeromycetes</taxon>
        <taxon>Diversisporales</taxon>
        <taxon>Acaulosporaceae</taxon>
        <taxon>Acaulospora</taxon>
    </lineage>
</organism>
<keyword evidence="2" id="KW-1185">Reference proteome</keyword>
<comment type="caution">
    <text evidence="1">The sequence shown here is derived from an EMBL/GenBank/DDBJ whole genome shotgun (WGS) entry which is preliminary data.</text>
</comment>
<accession>A0ACA9L7M5</accession>
<proteinExistence type="predicted"/>
<dbReference type="Proteomes" id="UP000789525">
    <property type="component" value="Unassembled WGS sequence"/>
</dbReference>
<sequence>FDLDESKWGVNVQSLSGSPANLYVYNAILRPHERLMGLDLPHVSLSHGYQTGSRKVSAVSVYFETFPYRLNEETGIIDYDALEKNAILYRPKIIIAGASAYPRNYDYARMKMIAEKVNAYLMADIAHISGLISAGVLPSPFEFADIVTTTTHKSLRGPRGALIFFRKGVRKVDKKGRGPHNHTITALAVALKQTETSAFKEYQGKVLKNSFAFAEAFKSKGYKLVSGGTDNHLLLVDLRPKKIDGARVERILELANIAVNKNTVPGDVSALIPGGIRVGTPAMTTRGFAESDFEKVVEFIHQAVEMAIDINKKVPGTKLKDFKDYMGKDGFKEPSINELKQQVIGFTKGFPTIGFNESAVSRRLLKELRDYQKEPNPDLAELSPIQEDNILIWKAELRGEVDTPYEDRRNMPGYFEDGVEPCMDFAICLHGN</sequence>